<comment type="caution">
    <text evidence="1">The sequence shown here is derived from an EMBL/GenBank/DDBJ whole genome shotgun (WGS) entry which is preliminary data.</text>
</comment>
<gene>
    <name evidence="1" type="ORF">GGR39_003060</name>
</gene>
<dbReference type="AlphaFoldDB" id="A0A7W6FZD0"/>
<name>A0A7W6FZD0_9SPHN</name>
<dbReference type="SUPFAM" id="SSF52540">
    <property type="entry name" value="P-loop containing nucleoside triphosphate hydrolases"/>
    <property type="match status" value="1"/>
</dbReference>
<evidence type="ECO:0000313" key="1">
    <source>
        <dbReference type="EMBL" id="MBB3941384.1"/>
    </source>
</evidence>
<keyword evidence="2" id="KW-1185">Reference proteome</keyword>
<dbReference type="InterPro" id="IPR052736">
    <property type="entry name" value="Stf3_sulfotransferase"/>
</dbReference>
<organism evidence="1 2">
    <name type="scientific">Novosphingobium fluoreni</name>
    <dbReference type="NCBI Taxonomy" id="1391222"/>
    <lineage>
        <taxon>Bacteria</taxon>
        <taxon>Pseudomonadati</taxon>
        <taxon>Pseudomonadota</taxon>
        <taxon>Alphaproteobacteria</taxon>
        <taxon>Sphingomonadales</taxon>
        <taxon>Sphingomonadaceae</taxon>
        <taxon>Novosphingobium</taxon>
    </lineage>
</organism>
<dbReference type="Pfam" id="PF13469">
    <property type="entry name" value="Sulfotransfer_3"/>
    <property type="match status" value="1"/>
</dbReference>
<dbReference type="PANTHER" id="PTHR36451:SF1">
    <property type="entry name" value="OMEGA-HYDROXY-BETA-DIHYDROMENAQUINONE-9 SULFOTRANSFERASE STF3"/>
    <property type="match status" value="1"/>
</dbReference>
<dbReference type="EMBL" id="JACIDY010000008">
    <property type="protein sequence ID" value="MBB3941384.1"/>
    <property type="molecule type" value="Genomic_DNA"/>
</dbReference>
<dbReference type="RefSeq" id="WP_183618158.1">
    <property type="nucleotide sequence ID" value="NZ_JACIDY010000008.1"/>
</dbReference>
<reference evidence="1 2" key="1">
    <citation type="submission" date="2020-08" db="EMBL/GenBank/DDBJ databases">
        <title>Genomic Encyclopedia of Type Strains, Phase IV (KMG-IV): sequencing the most valuable type-strain genomes for metagenomic binning, comparative biology and taxonomic classification.</title>
        <authorList>
            <person name="Goeker M."/>
        </authorList>
    </citation>
    <scope>NUCLEOTIDE SEQUENCE [LARGE SCALE GENOMIC DNA]</scope>
    <source>
        <strain evidence="1 2">DSM 27568</strain>
    </source>
</reference>
<proteinExistence type="predicted"/>
<evidence type="ECO:0008006" key="3">
    <source>
        <dbReference type="Google" id="ProtNLM"/>
    </source>
</evidence>
<dbReference type="Proteomes" id="UP000561459">
    <property type="component" value="Unassembled WGS sequence"/>
</dbReference>
<evidence type="ECO:0000313" key="2">
    <source>
        <dbReference type="Proteomes" id="UP000561459"/>
    </source>
</evidence>
<dbReference type="InterPro" id="IPR027417">
    <property type="entry name" value="P-loop_NTPase"/>
</dbReference>
<dbReference type="Gene3D" id="3.40.50.300">
    <property type="entry name" value="P-loop containing nucleotide triphosphate hydrolases"/>
    <property type="match status" value="1"/>
</dbReference>
<accession>A0A7W6FZD0</accession>
<dbReference type="PANTHER" id="PTHR36451">
    <property type="entry name" value="PAPS-DEPENDENT SULFOTRANSFERASE STF3"/>
    <property type="match status" value="1"/>
</dbReference>
<sequence>MSTTHLLDTDSIIESAEIAVGIDSAVDAHLHQRVDALVRLFREQAAFTADQMIATRRQIVKNLARRMGIEADIARHPEILDEDIEAPIFVVGFARTGTTLLQSLLAADPANRAMPAWRIREPSPPPGDGPMSLYRLRAAEDDVFRYVARCPGNLPLHPYWDAGALALIEDDEIFTIDFANAYPTLLYDAPVLAVMFELDDPDRAYGFLRRFMQHQQWRAPRKRWVMKGTAHQKYMPALLRAFPNARCIFPHREPAEFMPSIMAIVASVYDGINSGGVTRRDMGQFLIEDFKRSAAALADDPALDDPRIVHLPFADMVQDPIASLHRFYDHAEIAFTAESEAGMREWLANPANSADRYGRRRYTFEPFGIEWAVHSRAFDPYRARFLE</sequence>
<protein>
    <recommendedName>
        <fullName evidence="3">Sulfotransferase</fullName>
    </recommendedName>
</protein>